<dbReference type="InterPro" id="IPR010998">
    <property type="entry name" value="Integrase_recombinase_N"/>
</dbReference>
<dbReference type="InterPro" id="IPR013762">
    <property type="entry name" value="Integrase-like_cat_sf"/>
</dbReference>
<dbReference type="SUPFAM" id="SSF56349">
    <property type="entry name" value="DNA breaking-rejoining enzymes"/>
    <property type="match status" value="1"/>
</dbReference>
<dbReference type="GO" id="GO:0006310">
    <property type="term" value="P:DNA recombination"/>
    <property type="evidence" value="ECO:0007669"/>
    <property type="project" value="UniProtKB-KW"/>
</dbReference>
<dbReference type="GO" id="GO:0015074">
    <property type="term" value="P:DNA integration"/>
    <property type="evidence" value="ECO:0007669"/>
    <property type="project" value="InterPro"/>
</dbReference>
<organism evidence="5 6">
    <name type="scientific">Mycobacterium colombiense</name>
    <dbReference type="NCBI Taxonomy" id="339268"/>
    <lineage>
        <taxon>Bacteria</taxon>
        <taxon>Bacillati</taxon>
        <taxon>Actinomycetota</taxon>
        <taxon>Actinomycetes</taxon>
        <taxon>Mycobacteriales</taxon>
        <taxon>Mycobacteriaceae</taxon>
        <taxon>Mycobacterium</taxon>
        <taxon>Mycobacterium avium complex (MAC)</taxon>
    </lineage>
</organism>
<evidence type="ECO:0000256" key="1">
    <source>
        <dbReference type="ARBA" id="ARBA00008857"/>
    </source>
</evidence>
<dbReference type="OrthoDB" id="4326943at2"/>
<feature type="domain" description="Tyr recombinase" evidence="4">
    <location>
        <begin position="189"/>
        <end position="385"/>
    </location>
</feature>
<gene>
    <name evidence="5" type="ORF">A5708_24815</name>
</gene>
<proteinExistence type="inferred from homology"/>
<dbReference type="EMBL" id="LZKI01000099">
    <property type="protein sequence ID" value="OBI40900.1"/>
    <property type="molecule type" value="Genomic_DNA"/>
</dbReference>
<comment type="similarity">
    <text evidence="1">Belongs to the 'phage' integrase family.</text>
</comment>
<accession>A0A1A2YSB6</accession>
<keyword evidence="3" id="KW-0233">DNA recombination</keyword>
<reference evidence="5 6" key="1">
    <citation type="submission" date="2016-06" db="EMBL/GenBank/DDBJ databases">
        <authorList>
            <person name="Kjaerup R.B."/>
            <person name="Dalgaard T.S."/>
            <person name="Juul-Madsen H.R."/>
        </authorList>
    </citation>
    <scope>NUCLEOTIDE SEQUENCE [LARGE SCALE GENOMIC DNA]</scope>
    <source>
        <strain evidence="5 6">E1334</strain>
    </source>
</reference>
<evidence type="ECO:0000256" key="2">
    <source>
        <dbReference type="ARBA" id="ARBA00023125"/>
    </source>
</evidence>
<evidence type="ECO:0000313" key="6">
    <source>
        <dbReference type="Proteomes" id="UP000091846"/>
    </source>
</evidence>
<dbReference type="PROSITE" id="PS51898">
    <property type="entry name" value="TYR_RECOMBINASE"/>
    <property type="match status" value="1"/>
</dbReference>
<dbReference type="CDD" id="cd01189">
    <property type="entry name" value="INT_ICEBs1_C_like"/>
    <property type="match status" value="1"/>
</dbReference>
<evidence type="ECO:0000313" key="5">
    <source>
        <dbReference type="EMBL" id="OBI40900.1"/>
    </source>
</evidence>
<dbReference type="Gene3D" id="1.10.443.10">
    <property type="entry name" value="Intergrase catalytic core"/>
    <property type="match status" value="1"/>
</dbReference>
<evidence type="ECO:0000259" key="4">
    <source>
        <dbReference type="PROSITE" id="PS51898"/>
    </source>
</evidence>
<dbReference type="InterPro" id="IPR011010">
    <property type="entry name" value="DNA_brk_join_enz"/>
</dbReference>
<protein>
    <submittedName>
        <fullName evidence="5">Recombinase XerD</fullName>
    </submittedName>
</protein>
<evidence type="ECO:0000256" key="3">
    <source>
        <dbReference type="ARBA" id="ARBA00023172"/>
    </source>
</evidence>
<dbReference type="Pfam" id="PF00589">
    <property type="entry name" value="Phage_integrase"/>
    <property type="match status" value="1"/>
</dbReference>
<comment type="caution">
    <text evidence="5">The sequence shown here is derived from an EMBL/GenBank/DDBJ whole genome shotgun (WGS) entry which is preliminary data.</text>
</comment>
<dbReference type="RefSeq" id="WP_065029221.1">
    <property type="nucleotide sequence ID" value="NZ_LZKI01000099.1"/>
</dbReference>
<dbReference type="PANTHER" id="PTHR30349:SF41">
    <property type="entry name" value="INTEGRASE_RECOMBINASE PROTEIN MJ0367-RELATED"/>
    <property type="match status" value="1"/>
</dbReference>
<dbReference type="InterPro" id="IPR050090">
    <property type="entry name" value="Tyrosine_recombinase_XerCD"/>
</dbReference>
<dbReference type="Gene3D" id="1.10.150.130">
    <property type="match status" value="1"/>
</dbReference>
<dbReference type="GO" id="GO:0003677">
    <property type="term" value="F:DNA binding"/>
    <property type="evidence" value="ECO:0007669"/>
    <property type="project" value="UniProtKB-KW"/>
</dbReference>
<dbReference type="PANTHER" id="PTHR30349">
    <property type="entry name" value="PHAGE INTEGRASE-RELATED"/>
    <property type="match status" value="1"/>
</dbReference>
<keyword evidence="2" id="KW-0238">DNA-binding</keyword>
<dbReference type="InterPro" id="IPR002104">
    <property type="entry name" value="Integrase_catalytic"/>
</dbReference>
<name>A0A1A2YSB6_9MYCO</name>
<dbReference type="Proteomes" id="UP000091846">
    <property type="component" value="Unassembled WGS sequence"/>
</dbReference>
<dbReference type="AlphaFoldDB" id="A0A1A2YSB6"/>
<sequence>MSRQQLPPQIRKVEVTDRRTGKQVMRYQLTVDAGINPETGARQQIRRRYLTEAQARRALTEVGDQAATGRFVARKPVTVEQVCASYLAGRHRLRASSRSKLAYDLAPLRERHGDMPVQRLAKGHIDKLVADLLAGGTKTAKGRTRSPWGAVAVNKVTQSIAMVLADAQRQGLVARNVAEHVDRVTPPHKAVDTYTEAEVQKLLGAIAGDRLGHAWELALSGLRRGEIAGLRWADVNLDAKTLTVANNRVAAGSKTVENDPKSQTSRRTLPLPVRLVSVLKTARKRQAEERLALGGAGGPWEYVVCNEAGQPYSPGVLSRYWREAVEAAGLRHIKLHAARHTCATLMHLQGVPVAVIAAWIGHKDASLTMRLYAHSQFAALQNAGASLDRVVTLCDTEARPEAR</sequence>